<keyword evidence="2" id="KW-1185">Reference proteome</keyword>
<dbReference type="OrthoDB" id="26387at2759"/>
<protein>
    <submittedName>
        <fullName evidence="1">Uncharacterized protein</fullName>
    </submittedName>
</protein>
<evidence type="ECO:0000313" key="1">
    <source>
        <dbReference type="EMBL" id="CAH1958821.1"/>
    </source>
</evidence>
<reference evidence="1" key="1">
    <citation type="submission" date="2022-03" db="EMBL/GenBank/DDBJ databases">
        <authorList>
            <person name="Sayadi A."/>
        </authorList>
    </citation>
    <scope>NUCLEOTIDE SEQUENCE</scope>
</reference>
<organism evidence="1 2">
    <name type="scientific">Acanthoscelides obtectus</name>
    <name type="common">Bean weevil</name>
    <name type="synonym">Bruchus obtectus</name>
    <dbReference type="NCBI Taxonomy" id="200917"/>
    <lineage>
        <taxon>Eukaryota</taxon>
        <taxon>Metazoa</taxon>
        <taxon>Ecdysozoa</taxon>
        <taxon>Arthropoda</taxon>
        <taxon>Hexapoda</taxon>
        <taxon>Insecta</taxon>
        <taxon>Pterygota</taxon>
        <taxon>Neoptera</taxon>
        <taxon>Endopterygota</taxon>
        <taxon>Coleoptera</taxon>
        <taxon>Polyphaga</taxon>
        <taxon>Cucujiformia</taxon>
        <taxon>Chrysomeloidea</taxon>
        <taxon>Chrysomelidae</taxon>
        <taxon>Bruchinae</taxon>
        <taxon>Bruchini</taxon>
        <taxon>Acanthoscelides</taxon>
    </lineage>
</organism>
<gene>
    <name evidence="1" type="ORF">ACAOBT_LOCUS2866</name>
</gene>
<name>A0A9P0JPP2_ACAOB</name>
<proteinExistence type="predicted"/>
<dbReference type="EMBL" id="CAKOFQ010006679">
    <property type="protein sequence ID" value="CAH1958821.1"/>
    <property type="molecule type" value="Genomic_DNA"/>
</dbReference>
<sequence>MDGNDVDMAAEDMEYDEHNLSNIKDFTKRVVQRWSERFKKGCLTTVHFEELWRHWVPKIYSPTVNESCLNWNFNEELAQEVLFNTLDEFICNGDPSVVLKQLCEMDRAPSLS</sequence>
<dbReference type="AlphaFoldDB" id="A0A9P0JPP2"/>
<comment type="caution">
    <text evidence="1">The sequence shown here is derived from an EMBL/GenBank/DDBJ whole genome shotgun (WGS) entry which is preliminary data.</text>
</comment>
<accession>A0A9P0JPP2</accession>
<dbReference type="Proteomes" id="UP001152888">
    <property type="component" value="Unassembled WGS sequence"/>
</dbReference>
<evidence type="ECO:0000313" key="2">
    <source>
        <dbReference type="Proteomes" id="UP001152888"/>
    </source>
</evidence>